<keyword evidence="10" id="KW-0969">Cilium</keyword>
<keyword evidence="7" id="KW-0975">Bacterial flagellum</keyword>
<dbReference type="InterPro" id="IPR052205">
    <property type="entry name" value="FliO/MopB"/>
</dbReference>
<feature type="transmembrane region" description="Helical" evidence="9">
    <location>
        <begin position="6"/>
        <end position="27"/>
    </location>
</feature>
<evidence type="ECO:0000256" key="5">
    <source>
        <dbReference type="ARBA" id="ARBA00022989"/>
    </source>
</evidence>
<dbReference type="Proteomes" id="UP000759298">
    <property type="component" value="Unassembled WGS sequence"/>
</dbReference>
<evidence type="ECO:0000313" key="10">
    <source>
        <dbReference type="EMBL" id="MBY8337884.1"/>
    </source>
</evidence>
<dbReference type="Pfam" id="PF04347">
    <property type="entry name" value="FliO"/>
    <property type="match status" value="1"/>
</dbReference>
<evidence type="ECO:0000256" key="3">
    <source>
        <dbReference type="ARBA" id="ARBA00022475"/>
    </source>
</evidence>
<gene>
    <name evidence="10" type="ORF">KYN89_12605</name>
</gene>
<evidence type="ECO:0000313" key="11">
    <source>
        <dbReference type="Proteomes" id="UP000759298"/>
    </source>
</evidence>
<dbReference type="PANTHER" id="PTHR38766:SF1">
    <property type="entry name" value="FLAGELLAR PROTEIN FLIO"/>
    <property type="match status" value="1"/>
</dbReference>
<keyword evidence="10" id="KW-0966">Cell projection</keyword>
<keyword evidence="4 9" id="KW-0812">Transmembrane</keyword>
<dbReference type="PANTHER" id="PTHR38766">
    <property type="entry name" value="FLAGELLAR PROTEIN FLIO"/>
    <property type="match status" value="1"/>
</dbReference>
<keyword evidence="6 9" id="KW-0472">Membrane</keyword>
<dbReference type="InterPro" id="IPR022781">
    <property type="entry name" value="Flagellar_biosynth_FliO"/>
</dbReference>
<evidence type="ECO:0000256" key="4">
    <source>
        <dbReference type="ARBA" id="ARBA00022692"/>
    </source>
</evidence>
<keyword evidence="10" id="KW-0282">Flagellum</keyword>
<comment type="subcellular location">
    <subcellularLocation>
        <location evidence="1">Bacterial flagellum basal body</location>
    </subcellularLocation>
    <subcellularLocation>
        <location evidence="2">Cell membrane</location>
    </subcellularLocation>
</comment>
<evidence type="ECO:0000256" key="9">
    <source>
        <dbReference type="SAM" id="Phobius"/>
    </source>
</evidence>
<comment type="similarity">
    <text evidence="8">Belongs to the FliO/MopB family.</text>
</comment>
<evidence type="ECO:0000256" key="6">
    <source>
        <dbReference type="ARBA" id="ARBA00023136"/>
    </source>
</evidence>
<evidence type="ECO:0000256" key="7">
    <source>
        <dbReference type="ARBA" id="ARBA00023143"/>
    </source>
</evidence>
<proteinExistence type="inferred from homology"/>
<name>A0ABS7PFN2_9SPHN</name>
<evidence type="ECO:0000256" key="8">
    <source>
        <dbReference type="ARBA" id="ARBA00037937"/>
    </source>
</evidence>
<accession>A0ABS7PFN2</accession>
<comment type="caution">
    <text evidence="10">The sequence shown here is derived from an EMBL/GenBank/DDBJ whole genome shotgun (WGS) entry which is preliminary data.</text>
</comment>
<dbReference type="RefSeq" id="WP_222825374.1">
    <property type="nucleotide sequence ID" value="NZ_JAHWXP010000003.1"/>
</dbReference>
<keyword evidence="3" id="KW-1003">Cell membrane</keyword>
<keyword evidence="5 9" id="KW-1133">Transmembrane helix</keyword>
<evidence type="ECO:0000256" key="2">
    <source>
        <dbReference type="ARBA" id="ARBA00004236"/>
    </source>
</evidence>
<sequence>MDTLVLFRTFGALTLLLGLLSGALWAVRRFDIRLPGAVTRQPDRRLELVERLGLDQRRSAVLIRRDDREHLLIISPEGQLLVETLEARPRKPAPLSPERTPRALPESFTALLDRKLAVPGNISSRLAKPGSKRKN</sequence>
<reference evidence="10 11" key="1">
    <citation type="submission" date="2021-07" db="EMBL/GenBank/DDBJ databases">
        <title>Alteriqipengyuania abyssalis NZ-12B nov, sp.nov isolated from deep sea sponge in pacific ocean.</title>
        <authorList>
            <person name="Tareen S."/>
            <person name="Wink J."/>
        </authorList>
    </citation>
    <scope>NUCLEOTIDE SEQUENCE [LARGE SCALE GENOMIC DNA]</scope>
    <source>
        <strain evidence="10 11">NZ-12B</strain>
    </source>
</reference>
<protein>
    <submittedName>
        <fullName evidence="10">Flagellar biosynthetic protein FliO</fullName>
    </submittedName>
</protein>
<dbReference type="EMBL" id="JAHWXP010000003">
    <property type="protein sequence ID" value="MBY8337884.1"/>
    <property type="molecule type" value="Genomic_DNA"/>
</dbReference>
<organism evidence="10 11">
    <name type="scientific">Alteriqipengyuania abyssalis</name>
    <dbReference type="NCBI Taxonomy" id="2860200"/>
    <lineage>
        <taxon>Bacteria</taxon>
        <taxon>Pseudomonadati</taxon>
        <taxon>Pseudomonadota</taxon>
        <taxon>Alphaproteobacteria</taxon>
        <taxon>Sphingomonadales</taxon>
        <taxon>Erythrobacteraceae</taxon>
        <taxon>Alteriqipengyuania</taxon>
    </lineage>
</organism>
<keyword evidence="11" id="KW-1185">Reference proteome</keyword>
<evidence type="ECO:0000256" key="1">
    <source>
        <dbReference type="ARBA" id="ARBA00004117"/>
    </source>
</evidence>